<reference evidence="1" key="3">
    <citation type="journal article" date="2017" name="Nature">
        <title>Genome sequence of the progenitor of the wheat D genome Aegilops tauschii.</title>
        <authorList>
            <person name="Luo M.C."/>
            <person name="Gu Y.Q."/>
            <person name="Puiu D."/>
            <person name="Wang H."/>
            <person name="Twardziok S.O."/>
            <person name="Deal K.R."/>
            <person name="Huo N."/>
            <person name="Zhu T."/>
            <person name="Wang L."/>
            <person name="Wang Y."/>
            <person name="McGuire P.E."/>
            <person name="Liu S."/>
            <person name="Long H."/>
            <person name="Ramasamy R.K."/>
            <person name="Rodriguez J.C."/>
            <person name="Van S.L."/>
            <person name="Yuan L."/>
            <person name="Wang Z."/>
            <person name="Xia Z."/>
            <person name="Xiao L."/>
            <person name="Anderson O.D."/>
            <person name="Ouyang S."/>
            <person name="Liang Y."/>
            <person name="Zimin A.V."/>
            <person name="Pertea G."/>
            <person name="Qi P."/>
            <person name="Bennetzen J.L."/>
            <person name="Dai X."/>
            <person name="Dawson M.W."/>
            <person name="Muller H.G."/>
            <person name="Kugler K."/>
            <person name="Rivarola-Duarte L."/>
            <person name="Spannagl M."/>
            <person name="Mayer K.F.X."/>
            <person name="Lu F.H."/>
            <person name="Bevan M.W."/>
            <person name="Leroy P."/>
            <person name="Li P."/>
            <person name="You F.M."/>
            <person name="Sun Q."/>
            <person name="Liu Z."/>
            <person name="Lyons E."/>
            <person name="Wicker T."/>
            <person name="Salzberg S.L."/>
            <person name="Devos K.M."/>
            <person name="Dvorak J."/>
        </authorList>
    </citation>
    <scope>NUCLEOTIDE SEQUENCE [LARGE SCALE GENOMIC DNA]</scope>
    <source>
        <strain evidence="1">cv. AL8/78</strain>
    </source>
</reference>
<protein>
    <recommendedName>
        <fullName evidence="3">Wall-associated receptor kinase C-terminal domain-containing protein</fullName>
    </recommendedName>
</protein>
<dbReference type="AlphaFoldDB" id="A0A453FBM7"/>
<sequence length="80" mass="8728">IPQPCDLCELSGGRCSYSEEKKFLGCLCSGGRVGVQGCHASGTTTAYSNTASSRRHSKDRTKICKNHLSTTYKLFCKLHL</sequence>
<reference evidence="1" key="5">
    <citation type="journal article" date="2021" name="G3 (Bethesda)">
        <title>Aegilops tauschii genome assembly Aet v5.0 features greater sequence contiguity and improved annotation.</title>
        <authorList>
            <person name="Wang L."/>
            <person name="Zhu T."/>
            <person name="Rodriguez J.C."/>
            <person name="Deal K.R."/>
            <person name="Dubcovsky J."/>
            <person name="McGuire P.E."/>
            <person name="Lux T."/>
            <person name="Spannagl M."/>
            <person name="Mayer K.F.X."/>
            <person name="Baldrich P."/>
            <person name="Meyers B.C."/>
            <person name="Huo N."/>
            <person name="Gu Y.Q."/>
            <person name="Zhou H."/>
            <person name="Devos K.M."/>
            <person name="Bennetzen J.L."/>
            <person name="Unver T."/>
            <person name="Budak H."/>
            <person name="Gulick P.J."/>
            <person name="Galiba G."/>
            <person name="Kalapos B."/>
            <person name="Nelson D.R."/>
            <person name="Li P."/>
            <person name="You F.M."/>
            <person name="Luo M.C."/>
            <person name="Dvorak J."/>
        </authorList>
    </citation>
    <scope>NUCLEOTIDE SEQUENCE [LARGE SCALE GENOMIC DNA]</scope>
    <source>
        <strain evidence="1">cv. AL8/78</strain>
    </source>
</reference>
<dbReference type="Gramene" id="AET3Gv20633700.26">
    <property type="protein sequence ID" value="AET3Gv20633700.26"/>
    <property type="gene ID" value="AET3Gv20633700"/>
</dbReference>
<reference evidence="2" key="1">
    <citation type="journal article" date="2014" name="Science">
        <title>Ancient hybridizations among the ancestral genomes of bread wheat.</title>
        <authorList>
            <consortium name="International Wheat Genome Sequencing Consortium,"/>
            <person name="Marcussen T."/>
            <person name="Sandve S.R."/>
            <person name="Heier L."/>
            <person name="Spannagl M."/>
            <person name="Pfeifer M."/>
            <person name="Jakobsen K.S."/>
            <person name="Wulff B.B."/>
            <person name="Steuernagel B."/>
            <person name="Mayer K.F."/>
            <person name="Olsen O.A."/>
        </authorList>
    </citation>
    <scope>NUCLEOTIDE SEQUENCE [LARGE SCALE GENOMIC DNA]</scope>
    <source>
        <strain evidence="2">cv. AL8/78</strain>
    </source>
</reference>
<name>A0A453FBM7_AEGTS</name>
<proteinExistence type="predicted"/>
<evidence type="ECO:0000313" key="1">
    <source>
        <dbReference type="EnsemblPlants" id="AET3Gv20633700.26"/>
    </source>
</evidence>
<keyword evidence="2" id="KW-1185">Reference proteome</keyword>
<reference evidence="2" key="2">
    <citation type="journal article" date="2017" name="Nat. Plants">
        <title>The Aegilops tauschii genome reveals multiple impacts of transposons.</title>
        <authorList>
            <person name="Zhao G."/>
            <person name="Zou C."/>
            <person name="Li K."/>
            <person name="Wang K."/>
            <person name="Li T."/>
            <person name="Gao L."/>
            <person name="Zhang X."/>
            <person name="Wang H."/>
            <person name="Yang Z."/>
            <person name="Liu X."/>
            <person name="Jiang W."/>
            <person name="Mao L."/>
            <person name="Kong X."/>
            <person name="Jiao Y."/>
            <person name="Jia J."/>
        </authorList>
    </citation>
    <scope>NUCLEOTIDE SEQUENCE [LARGE SCALE GENOMIC DNA]</scope>
    <source>
        <strain evidence="2">cv. AL8/78</strain>
    </source>
</reference>
<accession>A0A453FBM7</accession>
<reference evidence="1" key="4">
    <citation type="submission" date="2019-03" db="UniProtKB">
        <authorList>
            <consortium name="EnsemblPlants"/>
        </authorList>
    </citation>
    <scope>IDENTIFICATION</scope>
</reference>
<dbReference type="Proteomes" id="UP000015105">
    <property type="component" value="Chromosome 3D"/>
</dbReference>
<organism evidence="1 2">
    <name type="scientific">Aegilops tauschii subsp. strangulata</name>
    <name type="common">Goatgrass</name>
    <dbReference type="NCBI Taxonomy" id="200361"/>
    <lineage>
        <taxon>Eukaryota</taxon>
        <taxon>Viridiplantae</taxon>
        <taxon>Streptophyta</taxon>
        <taxon>Embryophyta</taxon>
        <taxon>Tracheophyta</taxon>
        <taxon>Spermatophyta</taxon>
        <taxon>Magnoliopsida</taxon>
        <taxon>Liliopsida</taxon>
        <taxon>Poales</taxon>
        <taxon>Poaceae</taxon>
        <taxon>BOP clade</taxon>
        <taxon>Pooideae</taxon>
        <taxon>Triticodae</taxon>
        <taxon>Triticeae</taxon>
        <taxon>Triticinae</taxon>
        <taxon>Aegilops</taxon>
    </lineage>
</organism>
<evidence type="ECO:0000313" key="2">
    <source>
        <dbReference type="Proteomes" id="UP000015105"/>
    </source>
</evidence>
<dbReference type="EnsemblPlants" id="AET3Gv20633700.26">
    <property type="protein sequence ID" value="AET3Gv20633700.26"/>
    <property type="gene ID" value="AET3Gv20633700"/>
</dbReference>
<evidence type="ECO:0008006" key="3">
    <source>
        <dbReference type="Google" id="ProtNLM"/>
    </source>
</evidence>